<keyword evidence="5" id="KW-0285">Flavoprotein</keyword>
<comment type="similarity">
    <text evidence="3">Belongs to the oxygen-dependent FAD-linked oxidoreductase family.</text>
</comment>
<dbReference type="Gene3D" id="3.30.43.10">
    <property type="entry name" value="Uridine Diphospho-n-acetylenolpyruvylglucosamine Reductase, domain 2"/>
    <property type="match status" value="1"/>
</dbReference>
<keyword evidence="8" id="KW-1015">Disulfide bond</keyword>
<comment type="caution">
    <text evidence="12">The sequence shown here is derived from an EMBL/GenBank/DDBJ whole genome shotgun (WGS) entry which is preliminary data.</text>
</comment>
<feature type="chain" id="PRO_5044820182" description="FAD-binding PCMH-type domain-containing protein" evidence="10">
    <location>
        <begin position="26"/>
        <end position="539"/>
    </location>
</feature>
<dbReference type="EMBL" id="JAVIJP010000016">
    <property type="protein sequence ID" value="KAL3641542.1"/>
    <property type="molecule type" value="Genomic_DNA"/>
</dbReference>
<evidence type="ECO:0000313" key="13">
    <source>
        <dbReference type="Proteomes" id="UP001632038"/>
    </source>
</evidence>
<dbReference type="FunFam" id="3.30.43.10:FF:000004">
    <property type="entry name" value="Berberine bridge enzyme-like 15"/>
    <property type="match status" value="1"/>
</dbReference>
<evidence type="ECO:0000256" key="10">
    <source>
        <dbReference type="SAM" id="SignalP"/>
    </source>
</evidence>
<gene>
    <name evidence="12" type="ORF">CASFOL_012357</name>
</gene>
<dbReference type="InterPro" id="IPR036318">
    <property type="entry name" value="FAD-bd_PCMH-like_sf"/>
</dbReference>
<dbReference type="PANTHER" id="PTHR32448">
    <property type="entry name" value="OS08G0158400 PROTEIN"/>
    <property type="match status" value="1"/>
</dbReference>
<dbReference type="InterPro" id="IPR016166">
    <property type="entry name" value="FAD-bd_PCMH"/>
</dbReference>
<dbReference type="InterPro" id="IPR016167">
    <property type="entry name" value="FAD-bd_PCMH_sub1"/>
</dbReference>
<dbReference type="InterPro" id="IPR012951">
    <property type="entry name" value="BBE"/>
</dbReference>
<dbReference type="Pfam" id="PF01565">
    <property type="entry name" value="FAD_binding_4"/>
    <property type="match status" value="1"/>
</dbReference>
<evidence type="ECO:0000313" key="12">
    <source>
        <dbReference type="EMBL" id="KAL3641542.1"/>
    </source>
</evidence>
<evidence type="ECO:0000256" key="7">
    <source>
        <dbReference type="ARBA" id="ARBA00022827"/>
    </source>
</evidence>
<evidence type="ECO:0000256" key="1">
    <source>
        <dbReference type="ARBA" id="ARBA00001974"/>
    </source>
</evidence>
<evidence type="ECO:0000256" key="9">
    <source>
        <dbReference type="ARBA" id="ARBA00023180"/>
    </source>
</evidence>
<comment type="cofactor">
    <cofactor evidence="1">
        <name>FAD</name>
        <dbReference type="ChEBI" id="CHEBI:57692"/>
    </cofactor>
</comment>
<keyword evidence="9" id="KW-0325">Glycoprotein</keyword>
<dbReference type="PROSITE" id="PS51387">
    <property type="entry name" value="FAD_PCMH"/>
    <property type="match status" value="1"/>
</dbReference>
<dbReference type="InterPro" id="IPR016169">
    <property type="entry name" value="FAD-bd_PCMH_sub2"/>
</dbReference>
<name>A0ABD3DIN8_9LAMI</name>
<keyword evidence="13" id="KW-1185">Reference proteome</keyword>
<proteinExistence type="inferred from homology"/>
<accession>A0ABD3DIN8</accession>
<comment type="pathway">
    <text evidence="2">Alkaloid biosynthesis.</text>
</comment>
<dbReference type="Proteomes" id="UP001632038">
    <property type="component" value="Unassembled WGS sequence"/>
</dbReference>
<keyword evidence="6 10" id="KW-0732">Signal</keyword>
<dbReference type="AlphaFoldDB" id="A0ABD3DIN8"/>
<evidence type="ECO:0000256" key="2">
    <source>
        <dbReference type="ARBA" id="ARBA00004913"/>
    </source>
</evidence>
<evidence type="ECO:0000256" key="3">
    <source>
        <dbReference type="ARBA" id="ARBA00005466"/>
    </source>
</evidence>
<dbReference type="Gene3D" id="3.40.462.20">
    <property type="match status" value="1"/>
</dbReference>
<keyword evidence="4" id="KW-0017">Alkaloid metabolism</keyword>
<evidence type="ECO:0000256" key="6">
    <source>
        <dbReference type="ARBA" id="ARBA00022729"/>
    </source>
</evidence>
<evidence type="ECO:0000256" key="8">
    <source>
        <dbReference type="ARBA" id="ARBA00023157"/>
    </source>
</evidence>
<evidence type="ECO:0000259" key="11">
    <source>
        <dbReference type="PROSITE" id="PS51387"/>
    </source>
</evidence>
<feature type="domain" description="FAD-binding PCMH-type" evidence="11">
    <location>
        <begin position="74"/>
        <end position="249"/>
    </location>
</feature>
<protein>
    <recommendedName>
        <fullName evidence="11">FAD-binding PCMH-type domain-containing protein</fullName>
    </recommendedName>
</protein>
<sequence>MKTLTISNLVYTFLLITLCPWKAYADHHDDFIACFSARLDNRTLISNILYTPNNSSYLSVLRSSIRNPRFTSPSTRKPLLIVTPVHESQIQDIVHCARQNALQIRTRSGGHDYEGLSYRTLHVPFIILDLVNLSEITIDLENETTWVQTGATIGQLYYAIGQRSRRLAFPAGGIPTLGVGGHISGGGYGPMLRKFGLAADHVIDARIVNVNGTILDRKSMGEDLFWAIRGGGGASFGVITAWKIELVRVPETVTIFAVSRTLEQNATKLVHRWQYIAPNLPKDLTIVVIISKVNTTDSGERQTIQATFTSLFLGGVDRLIPLLQQRFPELGVRREDCNEVSWLQSTLLFSGYPVEGPTDVLTSRVALTNFYFKGKSDYVQEPIPEHGFEGLWRLWGQSEADNANMIMTPYGGRMSEISASAIPYPHRANYLYKILHLVNWNEPGEAATERHINWTRIMYAYLAPFVSKSPRTAYANYRDLDLGVNNEGNTSYARASVWGVKYFLNNFKRLVRVKTKVDPTNFFRNEQSIPPMRSRSRKN</sequence>
<evidence type="ECO:0000256" key="5">
    <source>
        <dbReference type="ARBA" id="ARBA00022630"/>
    </source>
</evidence>
<dbReference type="Pfam" id="PF08031">
    <property type="entry name" value="BBE"/>
    <property type="match status" value="1"/>
</dbReference>
<dbReference type="SUPFAM" id="SSF56176">
    <property type="entry name" value="FAD-binding/transporter-associated domain-like"/>
    <property type="match status" value="1"/>
</dbReference>
<reference evidence="13" key="1">
    <citation type="journal article" date="2024" name="IScience">
        <title>Strigolactones Initiate the Formation of Haustorium-like Structures in Castilleja.</title>
        <authorList>
            <person name="Buerger M."/>
            <person name="Peterson D."/>
            <person name="Chory J."/>
        </authorList>
    </citation>
    <scope>NUCLEOTIDE SEQUENCE [LARGE SCALE GENOMIC DNA]</scope>
</reference>
<feature type="signal peptide" evidence="10">
    <location>
        <begin position="1"/>
        <end position="25"/>
    </location>
</feature>
<keyword evidence="7" id="KW-0274">FAD</keyword>
<evidence type="ECO:0000256" key="4">
    <source>
        <dbReference type="ARBA" id="ARBA00022589"/>
    </source>
</evidence>
<dbReference type="Gene3D" id="3.30.465.10">
    <property type="match status" value="1"/>
</dbReference>
<dbReference type="InterPro" id="IPR006094">
    <property type="entry name" value="Oxid_FAD_bind_N"/>
</dbReference>
<organism evidence="12 13">
    <name type="scientific">Castilleja foliolosa</name>
    <dbReference type="NCBI Taxonomy" id="1961234"/>
    <lineage>
        <taxon>Eukaryota</taxon>
        <taxon>Viridiplantae</taxon>
        <taxon>Streptophyta</taxon>
        <taxon>Embryophyta</taxon>
        <taxon>Tracheophyta</taxon>
        <taxon>Spermatophyta</taxon>
        <taxon>Magnoliopsida</taxon>
        <taxon>eudicotyledons</taxon>
        <taxon>Gunneridae</taxon>
        <taxon>Pentapetalae</taxon>
        <taxon>asterids</taxon>
        <taxon>lamiids</taxon>
        <taxon>Lamiales</taxon>
        <taxon>Orobanchaceae</taxon>
        <taxon>Pedicularideae</taxon>
        <taxon>Castillejinae</taxon>
        <taxon>Castilleja</taxon>
    </lineage>
</organism>